<proteinExistence type="predicted"/>
<gene>
    <name evidence="2" type="ORF">CONLIGDRAFT_716896</name>
</gene>
<protein>
    <submittedName>
        <fullName evidence="2">Uncharacterized protein</fullName>
    </submittedName>
</protein>
<evidence type="ECO:0000256" key="1">
    <source>
        <dbReference type="SAM" id="MobiDB-lite"/>
    </source>
</evidence>
<dbReference type="InParanoid" id="A0A1J7IG33"/>
<organism evidence="2 3">
    <name type="scientific">Coniochaeta ligniaria NRRL 30616</name>
    <dbReference type="NCBI Taxonomy" id="1408157"/>
    <lineage>
        <taxon>Eukaryota</taxon>
        <taxon>Fungi</taxon>
        <taxon>Dikarya</taxon>
        <taxon>Ascomycota</taxon>
        <taxon>Pezizomycotina</taxon>
        <taxon>Sordariomycetes</taxon>
        <taxon>Sordariomycetidae</taxon>
        <taxon>Coniochaetales</taxon>
        <taxon>Coniochaetaceae</taxon>
        <taxon>Coniochaeta</taxon>
    </lineage>
</organism>
<reference evidence="2 3" key="1">
    <citation type="submission" date="2016-10" db="EMBL/GenBank/DDBJ databases">
        <title>Draft genome sequence of Coniochaeta ligniaria NRRL30616, a lignocellulolytic fungus for bioabatement of inhibitors in plant biomass hydrolysates.</title>
        <authorList>
            <consortium name="DOE Joint Genome Institute"/>
            <person name="Jimenez D.J."/>
            <person name="Hector R.E."/>
            <person name="Riley R."/>
            <person name="Sun H."/>
            <person name="Grigoriev I.V."/>
            <person name="Van Elsas J.D."/>
            <person name="Nichols N.N."/>
        </authorList>
    </citation>
    <scope>NUCLEOTIDE SEQUENCE [LARGE SCALE GENOMIC DNA]</scope>
    <source>
        <strain evidence="2 3">NRRL 30616</strain>
    </source>
</reference>
<accession>A0A1J7IG33</accession>
<dbReference type="OrthoDB" id="10646956at2759"/>
<feature type="region of interest" description="Disordered" evidence="1">
    <location>
        <begin position="70"/>
        <end position="105"/>
    </location>
</feature>
<dbReference type="EMBL" id="KV875100">
    <property type="protein sequence ID" value="OIW26647.1"/>
    <property type="molecule type" value="Genomic_DNA"/>
</dbReference>
<keyword evidence="3" id="KW-1185">Reference proteome</keyword>
<feature type="compositionally biased region" description="Basic and acidic residues" evidence="1">
    <location>
        <begin position="70"/>
        <end position="86"/>
    </location>
</feature>
<sequence length="132" mass="14933">MASHNRVSSLDSQSSSSRRGSPASSTVAPDVVDPEVVAQLRRDFPGLDKNLHYVRGHTIHREYEQYKAADRTAEDASRAYDNEARRLRVPPGQPEVGRWPRGPVRSWDDHYYQEDHERLASLAEHAAETAQV</sequence>
<dbReference type="Proteomes" id="UP000182658">
    <property type="component" value="Unassembled WGS sequence"/>
</dbReference>
<evidence type="ECO:0000313" key="2">
    <source>
        <dbReference type="EMBL" id="OIW26647.1"/>
    </source>
</evidence>
<dbReference type="AlphaFoldDB" id="A0A1J7IG33"/>
<evidence type="ECO:0000313" key="3">
    <source>
        <dbReference type="Proteomes" id="UP000182658"/>
    </source>
</evidence>
<name>A0A1J7IG33_9PEZI</name>
<feature type="region of interest" description="Disordered" evidence="1">
    <location>
        <begin position="1"/>
        <end position="33"/>
    </location>
</feature>